<dbReference type="Pfam" id="PF05585">
    <property type="entry name" value="DUF1758"/>
    <property type="match status" value="1"/>
</dbReference>
<accession>A0A7I4XY77</accession>
<evidence type="ECO:0000313" key="4">
    <source>
        <dbReference type="WBParaSite" id="HCON_00020810-00001"/>
    </source>
</evidence>
<feature type="compositionally biased region" description="Acidic residues" evidence="1">
    <location>
        <begin position="459"/>
        <end position="468"/>
    </location>
</feature>
<dbReference type="InterPro" id="IPR043502">
    <property type="entry name" value="DNA/RNA_pol_sf"/>
</dbReference>
<sequence>MEQVRQYDLTRAAQRLQEAVANVPPALLEPLQLLGDADNVRMLIHNRHEQLLIASSELSMELEAASQSWAAAIQHAFEQDSEETSRALVRDYINHWSASGGDVANESRARKLLSRLGALISILPQDNISTSSLHTATSSGYRPNADTPLRRSHASEEDVSGGQGTQRGALHESQESGAPSSRPSGPEEGPPHIPTLSVNQLFHDQSVRLPKFDLPVFTGDIAKFAEFWDVFDSAVHSNHTIPSTVKFHYLRTSLKGEALSMVAGFEITDANYQLAINILRKTYSRPQFLRVQLSSRLQQLRPATTSALNQRITLAQVRSLWLQLERLGDHDDNIYAMRIIRDKFPSKTLERVEETQAKDSSTWGVHRLLEALDQVIQTFEMVEDSSPAETSSSQALALPSGPRRPRDGDRTPSRRSSPSSPVRPRRSSPYPRSGRFRSRDSYQNRVETTTAEPHYVGDLVDDENEDYPSDSNDVHCLATHNRKQSSDNPRLMLVTVRARNNTTLADELLVSLLDSGAQHSFIKEDTAHRLGLQFTDPQCFTTRSFGGFTTTETSYLVRVDLRGQMNDELRLSFRTRKVTTSIRADMYISEREINLLPPSNNPITKGDVDVDVLIGIDHYWEIVDPTRAQRLPSGLTSVHTRFGPIISGSRNSCSEHVSVYSTSLPAVRTCEECENSDPDIRQLWDLEFLGITDSTSPRHDDEVNAEVVQCFHDTVQVIDGIIHVQFPWKQHHPRLLDNKYVALKRLQYQYDALHDDEELWGQYCNTFQKQEQSGIIEEVEEFTFDGPLAYYMPHRAVIKADSATTAVRIVFDASSHRKGSPSLNDCLHQGPSLLPDLAGTLLRSREPRFLIISDVEKAFHQIRLQKD</sequence>
<dbReference type="InterPro" id="IPR005312">
    <property type="entry name" value="DUF1759"/>
</dbReference>
<reference evidence="4" key="1">
    <citation type="submission" date="2020-12" db="UniProtKB">
        <authorList>
            <consortium name="WormBaseParasite"/>
        </authorList>
    </citation>
    <scope>IDENTIFICATION</scope>
    <source>
        <strain evidence="4">MHco3</strain>
    </source>
</reference>
<proteinExistence type="predicted"/>
<feature type="domain" description="DUF1758" evidence="2">
    <location>
        <begin position="511"/>
        <end position="650"/>
    </location>
</feature>
<dbReference type="Gene3D" id="2.40.70.10">
    <property type="entry name" value="Acid Proteases"/>
    <property type="match status" value="1"/>
</dbReference>
<feature type="compositionally biased region" description="Polar residues" evidence="1">
    <location>
        <begin position="131"/>
        <end position="141"/>
    </location>
</feature>
<feature type="compositionally biased region" description="Low complexity" evidence="1">
    <location>
        <begin position="414"/>
        <end position="433"/>
    </location>
</feature>
<dbReference type="PANTHER" id="PTHR47331">
    <property type="entry name" value="PHD-TYPE DOMAIN-CONTAINING PROTEIN"/>
    <property type="match status" value="1"/>
</dbReference>
<dbReference type="InterPro" id="IPR008737">
    <property type="entry name" value="DUF1758"/>
</dbReference>
<evidence type="ECO:0000259" key="2">
    <source>
        <dbReference type="Pfam" id="PF05585"/>
    </source>
</evidence>
<dbReference type="Proteomes" id="UP000025227">
    <property type="component" value="Unplaced"/>
</dbReference>
<organism evidence="3 4">
    <name type="scientific">Haemonchus contortus</name>
    <name type="common">Barber pole worm</name>
    <dbReference type="NCBI Taxonomy" id="6289"/>
    <lineage>
        <taxon>Eukaryota</taxon>
        <taxon>Metazoa</taxon>
        <taxon>Ecdysozoa</taxon>
        <taxon>Nematoda</taxon>
        <taxon>Chromadorea</taxon>
        <taxon>Rhabditida</taxon>
        <taxon>Rhabditina</taxon>
        <taxon>Rhabditomorpha</taxon>
        <taxon>Strongyloidea</taxon>
        <taxon>Trichostrongylidae</taxon>
        <taxon>Haemonchus</taxon>
    </lineage>
</organism>
<dbReference type="AlphaFoldDB" id="A0A7I4XY77"/>
<feature type="region of interest" description="Disordered" evidence="1">
    <location>
        <begin position="382"/>
        <end position="470"/>
    </location>
</feature>
<name>A0A7I4XY77_HAECO</name>
<dbReference type="OMA" id="RTCEECE"/>
<dbReference type="PANTHER" id="PTHR47331:SF5">
    <property type="entry name" value="RIBONUCLEASE H"/>
    <property type="match status" value="1"/>
</dbReference>
<feature type="region of interest" description="Disordered" evidence="1">
    <location>
        <begin position="131"/>
        <end position="196"/>
    </location>
</feature>
<evidence type="ECO:0000256" key="1">
    <source>
        <dbReference type="SAM" id="MobiDB-lite"/>
    </source>
</evidence>
<evidence type="ECO:0000313" key="3">
    <source>
        <dbReference type="Proteomes" id="UP000025227"/>
    </source>
</evidence>
<dbReference type="OrthoDB" id="7444419at2759"/>
<protein>
    <submittedName>
        <fullName evidence="4">DUF1758 domain-containing protein</fullName>
    </submittedName>
</protein>
<dbReference type="WBParaSite" id="HCON_00020810-00001">
    <property type="protein sequence ID" value="HCON_00020810-00001"/>
    <property type="gene ID" value="HCON_00020810"/>
</dbReference>
<dbReference type="Pfam" id="PF03564">
    <property type="entry name" value="DUF1759"/>
    <property type="match status" value="1"/>
</dbReference>
<dbReference type="SUPFAM" id="SSF56672">
    <property type="entry name" value="DNA/RNA polymerases"/>
    <property type="match status" value="1"/>
</dbReference>
<feature type="compositionally biased region" description="Low complexity" evidence="1">
    <location>
        <begin position="175"/>
        <end position="187"/>
    </location>
</feature>
<keyword evidence="3" id="KW-1185">Reference proteome</keyword>
<dbReference type="InterPro" id="IPR021109">
    <property type="entry name" value="Peptidase_aspartic_dom_sf"/>
</dbReference>